<dbReference type="KEGG" id="pmt:PMT_2595"/>
<evidence type="ECO:0000313" key="2">
    <source>
        <dbReference type="Proteomes" id="UP000001423"/>
    </source>
</evidence>
<dbReference type="HOGENOM" id="CLU_3331572_0_0_3"/>
<dbReference type="Proteomes" id="UP000001423">
    <property type="component" value="Chromosome"/>
</dbReference>
<organism evidence="1 2">
    <name type="scientific">Prochlorococcus marinus (strain MIT 9313)</name>
    <dbReference type="NCBI Taxonomy" id="74547"/>
    <lineage>
        <taxon>Bacteria</taxon>
        <taxon>Bacillati</taxon>
        <taxon>Cyanobacteriota</taxon>
        <taxon>Cyanophyceae</taxon>
        <taxon>Synechococcales</taxon>
        <taxon>Prochlorococcaceae</taxon>
        <taxon>Prochlorococcus</taxon>
    </lineage>
</organism>
<keyword evidence="2" id="KW-1185">Reference proteome</keyword>
<evidence type="ECO:0000313" key="1">
    <source>
        <dbReference type="EMBL" id="CAX32114.1"/>
    </source>
</evidence>
<sequence length="38" mass="4206">MHNLSKVAAKLAAADLIKTYHAVITQQVLIAIFNKIKE</sequence>
<accession>B9ER66</accession>
<protein>
    <submittedName>
        <fullName evidence="1">Uncharacterized protein</fullName>
    </submittedName>
</protein>
<dbReference type="AlphaFoldDB" id="B9ER66"/>
<gene>
    <name evidence="1" type="ordered locus">PMT_2595</name>
</gene>
<name>B9ER66_PROMM</name>
<reference evidence="1 2" key="1">
    <citation type="journal article" date="2003" name="Nature">
        <title>Genome divergence in two Prochlorococcus ecotypes reflects oceanic niche differentiation.</title>
        <authorList>
            <person name="Rocap G."/>
            <person name="Larimer F.W."/>
            <person name="Lamerdin J.E."/>
            <person name="Malfatti S."/>
            <person name="Chain P."/>
            <person name="Ahlgren N.A."/>
            <person name="Arellano A."/>
            <person name="Coleman M."/>
            <person name="Hauser L."/>
            <person name="Hess W.R."/>
            <person name="Johnson Z.I."/>
            <person name="Land M.L."/>
            <person name="Lindell D."/>
            <person name="Post A.F."/>
            <person name="Regala W."/>
            <person name="Shah M."/>
            <person name="Shaw S.L."/>
            <person name="Steglich C."/>
            <person name="Sullivan M.B."/>
            <person name="Ting C.S."/>
            <person name="Tolonen A."/>
            <person name="Webb E.A."/>
            <person name="Zinser E.R."/>
            <person name="Chisholm S.W."/>
        </authorList>
    </citation>
    <scope>NUCLEOTIDE SEQUENCE [LARGE SCALE GENOMIC DNA]</scope>
    <source>
        <strain evidence="2">MIT 9313</strain>
    </source>
</reference>
<proteinExistence type="predicted"/>
<dbReference type="EMBL" id="BX548175">
    <property type="protein sequence ID" value="CAX32114.1"/>
    <property type="molecule type" value="Genomic_DNA"/>
</dbReference>